<dbReference type="EMBL" id="LBHC01000002">
    <property type="protein sequence ID" value="KLE31549.1"/>
    <property type="molecule type" value="Genomic_DNA"/>
</dbReference>
<sequence length="85" mass="9102">MALVITFILGMGNFACQRAALESSNALITNMPPPILWMLRALEFVLLAGALYAAASGATHWLWIYAGYTLLNIGSAWAIATGRMG</sequence>
<keyword evidence="2" id="KW-1185">Reference proteome</keyword>
<dbReference type="OrthoDB" id="7391761at2"/>
<dbReference type="AlphaFoldDB" id="A0A0G9MLN1"/>
<protein>
    <submittedName>
        <fullName evidence="1">Uncharacterized protein</fullName>
    </submittedName>
</protein>
<organism evidence="1 2">
    <name type="scientific">Aurantiacibacter gangjinensis</name>
    <dbReference type="NCBI Taxonomy" id="502682"/>
    <lineage>
        <taxon>Bacteria</taxon>
        <taxon>Pseudomonadati</taxon>
        <taxon>Pseudomonadota</taxon>
        <taxon>Alphaproteobacteria</taxon>
        <taxon>Sphingomonadales</taxon>
        <taxon>Erythrobacteraceae</taxon>
        <taxon>Aurantiacibacter</taxon>
    </lineage>
</organism>
<gene>
    <name evidence="1" type="ORF">AAW01_08280</name>
</gene>
<accession>A0A0G9MLN1</accession>
<dbReference type="Proteomes" id="UP000053070">
    <property type="component" value="Unassembled WGS sequence"/>
</dbReference>
<dbReference type="STRING" id="502682.BMF35_a0661"/>
<dbReference type="PATRIC" id="fig|502682.8.peg.1691"/>
<reference evidence="1 2" key="1">
    <citation type="submission" date="2015-04" db="EMBL/GenBank/DDBJ databases">
        <title>The draft genome sequence of Erythrobacr gangjinensis K7-2.</title>
        <authorList>
            <person name="Zhuang L."/>
            <person name="Liu Y."/>
            <person name="Shao Z."/>
        </authorList>
    </citation>
    <scope>NUCLEOTIDE SEQUENCE [LARGE SCALE GENOMIC DNA]</scope>
    <source>
        <strain evidence="1 2">K7-2</strain>
    </source>
</reference>
<evidence type="ECO:0000313" key="1">
    <source>
        <dbReference type="EMBL" id="KLE31549.1"/>
    </source>
</evidence>
<evidence type="ECO:0000313" key="2">
    <source>
        <dbReference type="Proteomes" id="UP000053070"/>
    </source>
</evidence>
<dbReference type="RefSeq" id="WP_047006901.1">
    <property type="nucleotide sequence ID" value="NZ_CP018097.1"/>
</dbReference>
<dbReference type="KEGG" id="egn:BMF35_a0661"/>
<proteinExistence type="predicted"/>
<name>A0A0G9MLN1_9SPHN</name>
<comment type="caution">
    <text evidence="1">The sequence shown here is derived from an EMBL/GenBank/DDBJ whole genome shotgun (WGS) entry which is preliminary data.</text>
</comment>